<evidence type="ECO:0000313" key="3">
    <source>
        <dbReference type="Proteomes" id="UP001346149"/>
    </source>
</evidence>
<feature type="compositionally biased region" description="Basic residues" evidence="1">
    <location>
        <begin position="1"/>
        <end position="10"/>
    </location>
</feature>
<dbReference type="EMBL" id="JAXQNO010000007">
    <property type="protein sequence ID" value="KAK4794556.1"/>
    <property type="molecule type" value="Genomic_DNA"/>
</dbReference>
<feature type="region of interest" description="Disordered" evidence="1">
    <location>
        <begin position="1"/>
        <end position="57"/>
    </location>
</feature>
<dbReference type="AlphaFoldDB" id="A0AAN7MD50"/>
<comment type="caution">
    <text evidence="2">The sequence shown here is derived from an EMBL/GenBank/DDBJ whole genome shotgun (WGS) entry which is preliminary data.</text>
</comment>
<keyword evidence="3" id="KW-1185">Reference proteome</keyword>
<name>A0AAN7MD50_TRANT</name>
<evidence type="ECO:0000313" key="2">
    <source>
        <dbReference type="EMBL" id="KAK4794556.1"/>
    </source>
</evidence>
<accession>A0AAN7MD50</accession>
<proteinExistence type="predicted"/>
<dbReference type="Proteomes" id="UP001346149">
    <property type="component" value="Unassembled WGS sequence"/>
</dbReference>
<feature type="compositionally biased region" description="Basic residues" evidence="1">
    <location>
        <begin position="37"/>
        <end position="49"/>
    </location>
</feature>
<protein>
    <submittedName>
        <fullName evidence="2">Uncharacterized protein</fullName>
    </submittedName>
</protein>
<evidence type="ECO:0000256" key="1">
    <source>
        <dbReference type="SAM" id="MobiDB-lite"/>
    </source>
</evidence>
<reference evidence="2 3" key="1">
    <citation type="journal article" date="2023" name="Hortic Res">
        <title>Pangenome of water caltrop reveals structural variations and asymmetric subgenome divergence after allopolyploidization.</title>
        <authorList>
            <person name="Zhang X."/>
            <person name="Chen Y."/>
            <person name="Wang L."/>
            <person name="Yuan Y."/>
            <person name="Fang M."/>
            <person name="Shi L."/>
            <person name="Lu R."/>
            <person name="Comes H.P."/>
            <person name="Ma Y."/>
            <person name="Chen Y."/>
            <person name="Huang G."/>
            <person name="Zhou Y."/>
            <person name="Zheng Z."/>
            <person name="Qiu Y."/>
        </authorList>
    </citation>
    <scope>NUCLEOTIDE SEQUENCE [LARGE SCALE GENOMIC DNA]</scope>
    <source>
        <strain evidence="2">F231</strain>
    </source>
</reference>
<sequence length="57" mass="6430">MVSRNRRQWSGRKGGESEALSNLMRAIKSEPTPSKSKSGRFRNKGRVRAKRDPSRGS</sequence>
<organism evidence="2 3">
    <name type="scientific">Trapa natans</name>
    <name type="common">Water chestnut</name>
    <dbReference type="NCBI Taxonomy" id="22666"/>
    <lineage>
        <taxon>Eukaryota</taxon>
        <taxon>Viridiplantae</taxon>
        <taxon>Streptophyta</taxon>
        <taxon>Embryophyta</taxon>
        <taxon>Tracheophyta</taxon>
        <taxon>Spermatophyta</taxon>
        <taxon>Magnoliopsida</taxon>
        <taxon>eudicotyledons</taxon>
        <taxon>Gunneridae</taxon>
        <taxon>Pentapetalae</taxon>
        <taxon>rosids</taxon>
        <taxon>malvids</taxon>
        <taxon>Myrtales</taxon>
        <taxon>Lythraceae</taxon>
        <taxon>Trapa</taxon>
    </lineage>
</organism>
<gene>
    <name evidence="2" type="ORF">SAY86_012550</name>
</gene>